<organism evidence="2 3">
    <name type="scientific">Riccia sorocarpa</name>
    <dbReference type="NCBI Taxonomy" id="122646"/>
    <lineage>
        <taxon>Eukaryota</taxon>
        <taxon>Viridiplantae</taxon>
        <taxon>Streptophyta</taxon>
        <taxon>Embryophyta</taxon>
        <taxon>Marchantiophyta</taxon>
        <taxon>Marchantiopsida</taxon>
        <taxon>Marchantiidae</taxon>
        <taxon>Marchantiales</taxon>
        <taxon>Ricciaceae</taxon>
        <taxon>Riccia</taxon>
    </lineage>
</organism>
<dbReference type="PANTHER" id="PTHR47725">
    <property type="entry name" value="OS03G0364000 PROTEIN"/>
    <property type="match status" value="1"/>
</dbReference>
<feature type="transmembrane region" description="Helical" evidence="1">
    <location>
        <begin position="64"/>
        <end position="85"/>
    </location>
</feature>
<comment type="caution">
    <text evidence="2">The sequence shown here is derived from an EMBL/GenBank/DDBJ whole genome shotgun (WGS) entry which is preliminary data.</text>
</comment>
<keyword evidence="1" id="KW-1133">Transmembrane helix</keyword>
<gene>
    <name evidence="2" type="ORF">R1sor_025381</name>
</gene>
<name>A0ABD3G8G3_9MARC</name>
<evidence type="ECO:0000313" key="3">
    <source>
        <dbReference type="Proteomes" id="UP001633002"/>
    </source>
</evidence>
<feature type="transmembrane region" description="Helical" evidence="1">
    <location>
        <begin position="105"/>
        <end position="127"/>
    </location>
</feature>
<dbReference type="Proteomes" id="UP001633002">
    <property type="component" value="Unassembled WGS sequence"/>
</dbReference>
<evidence type="ECO:0008006" key="4">
    <source>
        <dbReference type="Google" id="ProtNLM"/>
    </source>
</evidence>
<dbReference type="PANTHER" id="PTHR47725:SF2">
    <property type="entry name" value="UBIQUITIN-LIKE DOMAIN-CONTAINING PROTEIN"/>
    <property type="match status" value="1"/>
</dbReference>
<reference evidence="2 3" key="1">
    <citation type="submission" date="2024-09" db="EMBL/GenBank/DDBJ databases">
        <title>Chromosome-scale assembly of Riccia sorocarpa.</title>
        <authorList>
            <person name="Paukszto L."/>
        </authorList>
    </citation>
    <scope>NUCLEOTIDE SEQUENCE [LARGE SCALE GENOMIC DNA]</scope>
    <source>
        <strain evidence="2">LP-2024</strain>
        <tissue evidence="2">Aerial parts of the thallus</tissue>
    </source>
</reference>
<evidence type="ECO:0000256" key="1">
    <source>
        <dbReference type="SAM" id="Phobius"/>
    </source>
</evidence>
<protein>
    <recommendedName>
        <fullName evidence="4">Ubiquitin-like domain-containing protein</fullName>
    </recommendedName>
</protein>
<keyword evidence="1" id="KW-0472">Membrane</keyword>
<proteinExistence type="predicted"/>
<dbReference type="AlphaFoldDB" id="A0ABD3G8G3"/>
<keyword evidence="1" id="KW-0812">Transmembrane</keyword>
<keyword evidence="3" id="KW-1185">Reference proteome</keyword>
<evidence type="ECO:0000313" key="2">
    <source>
        <dbReference type="EMBL" id="KAL3675433.1"/>
    </source>
</evidence>
<accession>A0ABD3G8G3</accession>
<sequence>MFVRVKRKTPYLLHCDPSETVLEIKKKLQVLKRQPCRLSAAASVFVPPLLRTRRLHELMLKYEGYAGTLVLKYTCYVGLVIKFIYPSEHFDVWWDAVENKSAILVYGAGALVELWLSSTVVGAINFIPL</sequence>
<dbReference type="EMBL" id="JBJQOH010000008">
    <property type="protein sequence ID" value="KAL3675433.1"/>
    <property type="molecule type" value="Genomic_DNA"/>
</dbReference>